<feature type="compositionally biased region" description="Polar residues" evidence="9">
    <location>
        <begin position="487"/>
        <end position="506"/>
    </location>
</feature>
<sequence>MVVLVVGLCSASTRDDDDNINRSIHPYMVLVAALARRRQWRNPCPPEHRRRRRLGTVVRCCRGKRRGKRRKKEKRKQVRKEVAIREREEEEARVNDPEEQVRIRITEEEEAEAAERARKEFEERERAWLDAAAARKAAEEERRRLEESQKEIEKVGRRSDDELEDDDCELVEEGPAEIIWQGNEIIVKKKKVRVLKQSANRQKHEEDDDRPTSNPLPPQSEAFASYTGAPPVSAKEVLETMSQQIPNFGTEQDKTNCPFHLKTGACRFGSQCSRVHFHPDKSCTLLIKNMYNGPGLAWEQDEGLEYTDEEVDHCYEEFYEDVHTEFLKFGELINFKVCRNGSYHLRGNVYVHYKALESAILAFNAMNGRYFAGKQITCEFIGVTKWKVAICGEYMKSRLKTCSRGTACNFIHCFRNPGGDYEWANWDNPPPKYWIRKMAVLFGTSDEQGHDMQMELESQERPRGSKRRTPINNRRPSTRSTHGEMDYSSSGSDTDVDRNLSNNISYRNDHSSRRKDKTLHKHKHYEDKHRSSSRSQSRKHHSHGHSSRKDDMKELTRGSVKKHRDIDEDYTPKYHKRHKKKHSPTEDMSMQQKEIVFEEQSKSDEYYKELRLPYQYSDYSRDDHHASNYRSSENLFSERNIDVNDRYDGKYCSDYMDSDKENLHRNKLCDRKRSSEERVHERYASNYFTDHVSDDHGQDKKGKSARQDAERVFSSDDNDQENNINRESHDSSQHNVSALSPSQVEPNEPRNSSDETGHAFSRRNKRHSKTERNRRHHRERYGDVKQETGHDNRHRHRSDRKRRHHDETSGHKEYQTRN</sequence>
<feature type="domain" description="RRM" evidence="10">
    <location>
        <begin position="283"/>
        <end position="383"/>
    </location>
</feature>
<feature type="compositionally biased region" description="Basic and acidic residues" evidence="9">
    <location>
        <begin position="547"/>
        <end position="556"/>
    </location>
</feature>
<keyword evidence="12" id="KW-1185">Reference proteome</keyword>
<evidence type="ECO:0000313" key="12">
    <source>
        <dbReference type="Proteomes" id="UP001515500"/>
    </source>
</evidence>
<feature type="compositionally biased region" description="Basic residues" evidence="9">
    <location>
        <begin position="760"/>
        <end position="779"/>
    </location>
</feature>
<feature type="region of interest" description="Disordered" evidence="9">
    <location>
        <begin position="670"/>
        <end position="818"/>
    </location>
</feature>
<evidence type="ECO:0000256" key="3">
    <source>
        <dbReference type="ARBA" id="ARBA00022771"/>
    </source>
</evidence>
<dbReference type="GO" id="GO:0003723">
    <property type="term" value="F:RNA binding"/>
    <property type="evidence" value="ECO:0007669"/>
    <property type="project" value="UniProtKB-UniRule"/>
</dbReference>
<dbReference type="Proteomes" id="UP001515500">
    <property type="component" value="Chromosome 14"/>
</dbReference>
<name>A0AB40CH13_DIOCR</name>
<protein>
    <submittedName>
        <fullName evidence="13">LOW QUALITY PROTEIN: zinc finger CCCH domain-containing protein 5</fullName>
    </submittedName>
</protein>
<feature type="compositionally biased region" description="Basic residues" evidence="9">
    <location>
        <begin position="512"/>
        <end position="523"/>
    </location>
</feature>
<dbReference type="RefSeq" id="XP_039138857.1">
    <property type="nucleotide sequence ID" value="XM_039282923.1"/>
</dbReference>
<evidence type="ECO:0000313" key="13">
    <source>
        <dbReference type="RefSeq" id="XP_039138857.1"/>
    </source>
</evidence>
<dbReference type="GO" id="GO:0000398">
    <property type="term" value="P:mRNA splicing, via spliceosome"/>
    <property type="evidence" value="ECO:0007669"/>
    <property type="project" value="InterPro"/>
</dbReference>
<evidence type="ECO:0000256" key="7">
    <source>
        <dbReference type="PROSITE-ProRule" id="PRU00176"/>
    </source>
</evidence>
<dbReference type="Pfam" id="PF00642">
    <property type="entry name" value="zf-CCCH"/>
    <property type="match status" value="2"/>
</dbReference>
<proteinExistence type="predicted"/>
<feature type="region of interest" description="Disordered" evidence="9">
    <location>
        <begin position="65"/>
        <end position="98"/>
    </location>
</feature>
<feature type="compositionally biased region" description="Basic residues" evidence="9">
    <location>
        <begin position="573"/>
        <end position="582"/>
    </location>
</feature>
<dbReference type="FunFam" id="3.30.70.330:FF:000318">
    <property type="entry name" value="Zinc finger CCCH domain-containing protein 5"/>
    <property type="match status" value="1"/>
</dbReference>
<organism evidence="12 13">
    <name type="scientific">Dioscorea cayennensis subsp. rotundata</name>
    <name type="common">White Guinea yam</name>
    <name type="synonym">Dioscorea rotundata</name>
    <dbReference type="NCBI Taxonomy" id="55577"/>
    <lineage>
        <taxon>Eukaryota</taxon>
        <taxon>Viridiplantae</taxon>
        <taxon>Streptophyta</taxon>
        <taxon>Embryophyta</taxon>
        <taxon>Tracheophyta</taxon>
        <taxon>Spermatophyta</taxon>
        <taxon>Magnoliopsida</taxon>
        <taxon>Liliopsida</taxon>
        <taxon>Dioscoreales</taxon>
        <taxon>Dioscoreaceae</taxon>
        <taxon>Dioscorea</taxon>
    </lineage>
</organism>
<feature type="compositionally biased region" description="Basic and acidic residues" evidence="9">
    <location>
        <begin position="691"/>
        <end position="714"/>
    </location>
</feature>
<feature type="compositionally biased region" description="Basic and acidic residues" evidence="9">
    <location>
        <begin position="453"/>
        <end position="463"/>
    </location>
</feature>
<dbReference type="InterPro" id="IPR035979">
    <property type="entry name" value="RBD_domain_sf"/>
</dbReference>
<dbReference type="CDD" id="cd12540">
    <property type="entry name" value="RRM_U2AFBPL"/>
    <property type="match status" value="1"/>
</dbReference>
<dbReference type="Pfam" id="PF00076">
    <property type="entry name" value="RRM_1"/>
    <property type="match status" value="1"/>
</dbReference>
<gene>
    <name evidence="13" type="primary">LOC120276197</name>
</gene>
<feature type="compositionally biased region" description="Basic and acidic residues" evidence="9">
    <location>
        <begin position="805"/>
        <end position="818"/>
    </location>
</feature>
<dbReference type="InterPro" id="IPR000504">
    <property type="entry name" value="RRM_dom"/>
</dbReference>
<dbReference type="SUPFAM" id="SSF54928">
    <property type="entry name" value="RNA-binding domain, RBD"/>
    <property type="match status" value="1"/>
</dbReference>
<dbReference type="InterPro" id="IPR009145">
    <property type="entry name" value="U2AF_small"/>
</dbReference>
<feature type="compositionally biased region" description="Basic residues" evidence="9">
    <location>
        <begin position="65"/>
        <end position="78"/>
    </location>
</feature>
<keyword evidence="4 8" id="KW-0862">Zinc</keyword>
<feature type="zinc finger region" description="C3H1-type" evidence="8">
    <location>
        <begin position="385"/>
        <end position="415"/>
    </location>
</feature>
<dbReference type="InterPro" id="IPR003954">
    <property type="entry name" value="RRM_euk-type"/>
</dbReference>
<evidence type="ECO:0000256" key="8">
    <source>
        <dbReference type="PROSITE-ProRule" id="PRU00723"/>
    </source>
</evidence>
<keyword evidence="2" id="KW-0677">Repeat</keyword>
<feature type="compositionally biased region" description="Polar residues" evidence="9">
    <location>
        <begin position="733"/>
        <end position="745"/>
    </location>
</feature>
<dbReference type="SMART" id="SM00361">
    <property type="entry name" value="RRM_1"/>
    <property type="match status" value="1"/>
</dbReference>
<dbReference type="PANTHER" id="PTHR12620">
    <property type="entry name" value="U2 SNRNP AUXILIARY FACTOR, SMALL SUBUNIT"/>
    <property type="match status" value="1"/>
</dbReference>
<dbReference type="Gene3D" id="3.30.70.330">
    <property type="match status" value="1"/>
</dbReference>
<dbReference type="InterPro" id="IPR012677">
    <property type="entry name" value="Nucleotide-bd_a/b_plait_sf"/>
</dbReference>
<dbReference type="PRINTS" id="PR01848">
    <property type="entry name" value="U2AUXFACTOR"/>
</dbReference>
<feature type="compositionally biased region" description="Basic and acidic residues" evidence="9">
    <location>
        <begin position="140"/>
        <end position="160"/>
    </location>
</feature>
<dbReference type="PROSITE" id="PS50103">
    <property type="entry name" value="ZF_C3H1"/>
    <property type="match status" value="2"/>
</dbReference>
<keyword evidence="1 8" id="KW-0479">Metal-binding</keyword>
<dbReference type="AlphaFoldDB" id="A0AB40CH13"/>
<feature type="compositionally biased region" description="Basic and acidic residues" evidence="9">
    <location>
        <begin position="670"/>
        <end position="683"/>
    </location>
</feature>
<feature type="compositionally biased region" description="Polar residues" evidence="9">
    <location>
        <begin position="470"/>
        <end position="480"/>
    </location>
</feature>
<feature type="compositionally biased region" description="Basic and acidic residues" evidence="9">
    <location>
        <begin position="780"/>
        <end position="791"/>
    </location>
</feature>
<dbReference type="PROSITE" id="PS50102">
    <property type="entry name" value="RRM"/>
    <property type="match status" value="1"/>
</dbReference>
<feature type="zinc finger region" description="C3H1-type" evidence="8">
    <location>
        <begin position="251"/>
        <end position="279"/>
    </location>
</feature>
<feature type="compositionally biased region" description="Basic and acidic residues" evidence="9">
    <location>
        <begin position="747"/>
        <end position="757"/>
    </location>
</feature>
<evidence type="ECO:0000256" key="4">
    <source>
        <dbReference type="ARBA" id="ARBA00022833"/>
    </source>
</evidence>
<dbReference type="GO" id="GO:0008270">
    <property type="term" value="F:zinc ion binding"/>
    <property type="evidence" value="ECO:0007669"/>
    <property type="project" value="UniProtKB-KW"/>
</dbReference>
<evidence type="ECO:0000256" key="5">
    <source>
        <dbReference type="ARBA" id="ARBA00022884"/>
    </source>
</evidence>
<evidence type="ECO:0000259" key="10">
    <source>
        <dbReference type="PROSITE" id="PS50102"/>
    </source>
</evidence>
<evidence type="ECO:0000256" key="9">
    <source>
        <dbReference type="SAM" id="MobiDB-lite"/>
    </source>
</evidence>
<feature type="region of interest" description="Disordered" evidence="9">
    <location>
        <begin position="453"/>
        <end position="591"/>
    </location>
</feature>
<evidence type="ECO:0000256" key="2">
    <source>
        <dbReference type="ARBA" id="ARBA00022737"/>
    </source>
</evidence>
<feature type="domain" description="C3H1-type" evidence="11">
    <location>
        <begin position="385"/>
        <end position="415"/>
    </location>
</feature>
<feature type="region of interest" description="Disordered" evidence="9">
    <location>
        <begin position="198"/>
        <end position="227"/>
    </location>
</feature>
<dbReference type="GeneID" id="120276197"/>
<keyword evidence="6" id="KW-0238">DNA-binding</keyword>
<accession>A0AB40CH13</accession>
<reference evidence="13" key="1">
    <citation type="submission" date="2025-08" db="UniProtKB">
        <authorList>
            <consortium name="RefSeq"/>
        </authorList>
    </citation>
    <scope>IDENTIFICATION</scope>
</reference>
<keyword evidence="3 8" id="KW-0863">Zinc-finger</keyword>
<feature type="compositionally biased region" description="Basic and acidic residues" evidence="9">
    <location>
        <begin position="79"/>
        <end position="98"/>
    </location>
</feature>
<feature type="region of interest" description="Disordered" evidence="9">
    <location>
        <begin position="140"/>
        <end position="168"/>
    </location>
</feature>
<dbReference type="InterPro" id="IPR000571">
    <property type="entry name" value="Znf_CCCH"/>
</dbReference>
<dbReference type="GO" id="GO:0003677">
    <property type="term" value="F:DNA binding"/>
    <property type="evidence" value="ECO:0007669"/>
    <property type="project" value="UniProtKB-KW"/>
</dbReference>
<feature type="domain" description="C3H1-type" evidence="11">
    <location>
        <begin position="251"/>
        <end position="279"/>
    </location>
</feature>
<keyword evidence="5 7" id="KW-0694">RNA-binding</keyword>
<evidence type="ECO:0000256" key="6">
    <source>
        <dbReference type="ARBA" id="ARBA00023125"/>
    </source>
</evidence>
<evidence type="ECO:0000256" key="1">
    <source>
        <dbReference type="ARBA" id="ARBA00022723"/>
    </source>
</evidence>
<dbReference type="SMART" id="SM00356">
    <property type="entry name" value="ZnF_C3H1"/>
    <property type="match status" value="2"/>
</dbReference>
<feature type="compositionally biased region" description="Basic residues" evidence="9">
    <location>
        <begin position="792"/>
        <end position="804"/>
    </location>
</feature>
<dbReference type="GO" id="GO:0089701">
    <property type="term" value="C:U2AF complex"/>
    <property type="evidence" value="ECO:0007669"/>
    <property type="project" value="InterPro"/>
</dbReference>
<evidence type="ECO:0000259" key="11">
    <source>
        <dbReference type="PROSITE" id="PS50103"/>
    </source>
</evidence>
<feature type="compositionally biased region" description="Basic residues" evidence="9">
    <location>
        <begin position="536"/>
        <end position="546"/>
    </location>
</feature>